<evidence type="ECO:0000256" key="16">
    <source>
        <dbReference type="RuleBase" id="RU003692"/>
    </source>
</evidence>
<evidence type="ECO:0000256" key="2">
    <source>
        <dbReference type="ARBA" id="ARBA00007532"/>
    </source>
</evidence>
<dbReference type="InterPro" id="IPR023753">
    <property type="entry name" value="FAD/NAD-binding_dom"/>
</dbReference>
<keyword evidence="6 16" id="KW-0285">Flavoprotein</keyword>
<dbReference type="InterPro" id="IPR016156">
    <property type="entry name" value="FAD/NAD-linked_Rdtase_dimer_sf"/>
</dbReference>
<name>A0A017RVP4_9CLOT</name>
<evidence type="ECO:0000256" key="3">
    <source>
        <dbReference type="ARBA" id="ARBA00012608"/>
    </source>
</evidence>
<evidence type="ECO:0000256" key="1">
    <source>
        <dbReference type="ARBA" id="ARBA00004496"/>
    </source>
</evidence>
<comment type="catalytic activity">
    <reaction evidence="12 16">
        <text>N(6)-[(R)-dihydrolipoyl]-L-lysyl-[protein] + NAD(+) = N(6)-[(R)-lipoyl]-L-lysyl-[protein] + NADH + H(+)</text>
        <dbReference type="Rhea" id="RHEA:15045"/>
        <dbReference type="Rhea" id="RHEA-COMP:10474"/>
        <dbReference type="Rhea" id="RHEA-COMP:10475"/>
        <dbReference type="ChEBI" id="CHEBI:15378"/>
        <dbReference type="ChEBI" id="CHEBI:57540"/>
        <dbReference type="ChEBI" id="CHEBI:57945"/>
        <dbReference type="ChEBI" id="CHEBI:83099"/>
        <dbReference type="ChEBI" id="CHEBI:83100"/>
        <dbReference type="EC" id="1.8.1.4"/>
    </reaction>
</comment>
<dbReference type="PRINTS" id="PR00411">
    <property type="entry name" value="PNDRDTASEI"/>
</dbReference>
<feature type="binding site" evidence="14">
    <location>
        <begin position="141"/>
        <end position="143"/>
    </location>
    <ligand>
        <name>FAD</name>
        <dbReference type="ChEBI" id="CHEBI:57692"/>
    </ligand>
</feature>
<dbReference type="OrthoDB" id="9807946at2"/>
<evidence type="ECO:0000256" key="14">
    <source>
        <dbReference type="PIRSR" id="PIRSR000350-3"/>
    </source>
</evidence>
<dbReference type="InterPro" id="IPR006258">
    <property type="entry name" value="Lipoamide_DH"/>
</dbReference>
<evidence type="ECO:0000313" key="19">
    <source>
        <dbReference type="EMBL" id="EYE88757.1"/>
    </source>
</evidence>
<dbReference type="SUPFAM" id="SSF51905">
    <property type="entry name" value="FAD/NAD(P)-binding domain"/>
    <property type="match status" value="1"/>
</dbReference>
<comment type="subcellular location">
    <subcellularLocation>
        <location evidence="1">Cytoplasm</location>
    </subcellularLocation>
</comment>
<feature type="binding site" evidence="14">
    <location>
        <position position="49"/>
    </location>
    <ligand>
        <name>FAD</name>
        <dbReference type="ChEBI" id="CHEBI:57692"/>
    </ligand>
</feature>
<evidence type="ECO:0000256" key="4">
    <source>
        <dbReference type="ARBA" id="ARBA00016961"/>
    </source>
</evidence>
<dbReference type="EMBL" id="AZQP01000014">
    <property type="protein sequence ID" value="EYE88757.1"/>
    <property type="molecule type" value="Genomic_DNA"/>
</dbReference>
<protein>
    <recommendedName>
        <fullName evidence="4 16">Dihydrolipoyl dehydrogenase</fullName>
        <ecNumber evidence="3 16">1.8.1.4</ecNumber>
    </recommendedName>
</protein>
<feature type="binding site" evidence="14">
    <location>
        <position position="308"/>
    </location>
    <ligand>
        <name>FAD</name>
        <dbReference type="ChEBI" id="CHEBI:57692"/>
    </ligand>
</feature>
<dbReference type="PANTHER" id="PTHR22912:SF217">
    <property type="entry name" value="DIHYDROLIPOYL DEHYDROGENASE"/>
    <property type="match status" value="1"/>
</dbReference>
<evidence type="ECO:0000256" key="11">
    <source>
        <dbReference type="ARBA" id="ARBA00023284"/>
    </source>
</evidence>
<feature type="binding site" evidence="14">
    <location>
        <begin position="314"/>
        <end position="317"/>
    </location>
    <ligand>
        <name>FAD</name>
        <dbReference type="ChEBI" id="CHEBI:57692"/>
    </ligand>
</feature>
<dbReference type="RefSeq" id="WP_035379178.1">
    <property type="nucleotide sequence ID" value="NZ_AZQP01000014.1"/>
</dbReference>
<evidence type="ECO:0000256" key="13">
    <source>
        <dbReference type="PIRSR" id="PIRSR000350-2"/>
    </source>
</evidence>
<evidence type="ECO:0000256" key="8">
    <source>
        <dbReference type="ARBA" id="ARBA00023002"/>
    </source>
</evidence>
<dbReference type="PANTHER" id="PTHR22912">
    <property type="entry name" value="DISULFIDE OXIDOREDUCTASE"/>
    <property type="match status" value="1"/>
</dbReference>
<evidence type="ECO:0000313" key="20">
    <source>
        <dbReference type="Proteomes" id="UP000019681"/>
    </source>
</evidence>
<dbReference type="InterPro" id="IPR001100">
    <property type="entry name" value="Pyr_nuc-diS_OxRdtase"/>
</dbReference>
<dbReference type="Gene3D" id="3.50.50.60">
    <property type="entry name" value="FAD/NAD(P)-binding domain"/>
    <property type="match status" value="2"/>
</dbReference>
<feature type="domain" description="Pyridine nucleotide-disulphide oxidoreductase dimerisation" evidence="17">
    <location>
        <begin position="342"/>
        <end position="450"/>
    </location>
</feature>
<feature type="active site" description="Proton acceptor" evidence="13">
    <location>
        <position position="440"/>
    </location>
</feature>
<dbReference type="InterPro" id="IPR050151">
    <property type="entry name" value="Class-I_Pyr_Nuc-Dis_Oxidored"/>
</dbReference>
<accession>A0A017RVP4</accession>
<dbReference type="InterPro" id="IPR012999">
    <property type="entry name" value="Pyr_OxRdtase_I_AS"/>
</dbReference>
<keyword evidence="9 14" id="KW-0520">NAD</keyword>
<dbReference type="Pfam" id="PF02852">
    <property type="entry name" value="Pyr_redox_dim"/>
    <property type="match status" value="1"/>
</dbReference>
<dbReference type="PRINTS" id="PR00368">
    <property type="entry name" value="FADPNR"/>
</dbReference>
<keyword evidence="7 14" id="KW-0274">FAD</keyword>
<dbReference type="InterPro" id="IPR036188">
    <property type="entry name" value="FAD/NAD-bd_sf"/>
</dbReference>
<dbReference type="FunFam" id="3.30.390.30:FF:000001">
    <property type="entry name" value="Dihydrolipoyl dehydrogenase"/>
    <property type="match status" value="1"/>
</dbReference>
<evidence type="ECO:0000256" key="9">
    <source>
        <dbReference type="ARBA" id="ARBA00023027"/>
    </source>
</evidence>
<dbReference type="NCBIfam" id="TIGR01350">
    <property type="entry name" value="lipoamide_DH"/>
    <property type="match status" value="1"/>
</dbReference>
<feature type="binding site" evidence="14">
    <location>
        <begin position="178"/>
        <end position="185"/>
    </location>
    <ligand>
        <name>NAD(+)</name>
        <dbReference type="ChEBI" id="CHEBI:57540"/>
    </ligand>
</feature>
<comment type="similarity">
    <text evidence="2 16">Belongs to the class-I pyridine nucleotide-disulfide oxidoreductase family.</text>
</comment>
<dbReference type="GO" id="GO:0004148">
    <property type="term" value="F:dihydrolipoyl dehydrogenase (NADH) activity"/>
    <property type="evidence" value="ECO:0007669"/>
    <property type="project" value="UniProtKB-EC"/>
</dbReference>
<dbReference type="STRING" id="1403537.Q428_06405"/>
<keyword evidence="5" id="KW-0963">Cytoplasm</keyword>
<feature type="binding site" evidence="14">
    <location>
        <position position="268"/>
    </location>
    <ligand>
        <name>NAD(+)</name>
        <dbReference type="ChEBI" id="CHEBI:57540"/>
    </ligand>
</feature>
<dbReference type="Gene3D" id="3.30.390.30">
    <property type="match status" value="1"/>
</dbReference>
<feature type="binding site" evidence="14">
    <location>
        <position position="201"/>
    </location>
    <ligand>
        <name>NAD(+)</name>
        <dbReference type="ChEBI" id="CHEBI:57540"/>
    </ligand>
</feature>
<evidence type="ECO:0000259" key="17">
    <source>
        <dbReference type="Pfam" id="PF02852"/>
    </source>
</evidence>
<gene>
    <name evidence="19" type="ORF">Q428_06405</name>
</gene>
<dbReference type="PIRSF" id="PIRSF000350">
    <property type="entry name" value="Mercury_reductase_MerA"/>
    <property type="match status" value="1"/>
</dbReference>
<evidence type="ECO:0000256" key="15">
    <source>
        <dbReference type="PIRSR" id="PIRSR000350-4"/>
    </source>
</evidence>
<dbReference type="Proteomes" id="UP000019681">
    <property type="component" value="Unassembled WGS sequence"/>
</dbReference>
<feature type="disulfide bond" description="Redox-active" evidence="15">
    <location>
        <begin position="40"/>
        <end position="45"/>
    </location>
</feature>
<dbReference type="InterPro" id="IPR004099">
    <property type="entry name" value="Pyr_nucl-diS_OxRdtase_dimer"/>
</dbReference>
<dbReference type="GO" id="GO:0050660">
    <property type="term" value="F:flavin adenine dinucleotide binding"/>
    <property type="evidence" value="ECO:0007669"/>
    <property type="project" value="InterPro"/>
</dbReference>
<dbReference type="PROSITE" id="PS00076">
    <property type="entry name" value="PYRIDINE_REDOX_1"/>
    <property type="match status" value="1"/>
</dbReference>
<dbReference type="GO" id="GO:0005737">
    <property type="term" value="C:cytoplasm"/>
    <property type="evidence" value="ECO:0007669"/>
    <property type="project" value="UniProtKB-SubCell"/>
</dbReference>
<comment type="caution">
    <text evidence="19">The sequence shown here is derived from an EMBL/GenBank/DDBJ whole genome shotgun (WGS) entry which is preliminary data.</text>
</comment>
<keyword evidence="11 16" id="KW-0676">Redox-active center</keyword>
<reference evidence="19 20" key="1">
    <citation type="journal article" date="2014" name="Genome Announc.">
        <title>Draft Genome Sequence of Fervidicella metallireducens Strain AeBT, an Iron-Reducing Thermoanaerobe from the Great Artesian Basin.</title>
        <authorList>
            <person name="Patel B.K."/>
        </authorList>
    </citation>
    <scope>NUCLEOTIDE SEQUENCE [LARGE SCALE GENOMIC DNA]</scope>
    <source>
        <strain evidence="19 20">AeB</strain>
    </source>
</reference>
<dbReference type="AlphaFoldDB" id="A0A017RVP4"/>
<feature type="binding site" evidence="14">
    <location>
        <position position="112"/>
    </location>
    <ligand>
        <name>FAD</name>
        <dbReference type="ChEBI" id="CHEBI:57692"/>
    </ligand>
</feature>
<dbReference type="GO" id="GO:0006103">
    <property type="term" value="P:2-oxoglutarate metabolic process"/>
    <property type="evidence" value="ECO:0007669"/>
    <property type="project" value="TreeGrafter"/>
</dbReference>
<evidence type="ECO:0000256" key="12">
    <source>
        <dbReference type="ARBA" id="ARBA00049187"/>
    </source>
</evidence>
<evidence type="ECO:0000256" key="6">
    <source>
        <dbReference type="ARBA" id="ARBA00022630"/>
    </source>
</evidence>
<dbReference type="EC" id="1.8.1.4" evidence="3 16"/>
<keyword evidence="14" id="KW-0547">Nucleotide-binding</keyword>
<comment type="miscellaneous">
    <text evidence="16">The active site is a redox-active disulfide bond.</text>
</comment>
<proteinExistence type="inferred from homology"/>
<dbReference type="SUPFAM" id="SSF55424">
    <property type="entry name" value="FAD/NAD-linked reductases, dimerisation (C-terminal) domain"/>
    <property type="match status" value="1"/>
</dbReference>
<comment type="cofactor">
    <cofactor evidence="14 16">
        <name>FAD</name>
        <dbReference type="ChEBI" id="CHEBI:57692"/>
    </cofactor>
    <text evidence="14 16">Binds 1 FAD per subunit.</text>
</comment>
<evidence type="ECO:0000259" key="18">
    <source>
        <dbReference type="Pfam" id="PF07992"/>
    </source>
</evidence>
<keyword evidence="8 16" id="KW-0560">Oxidoreductase</keyword>
<keyword evidence="10" id="KW-1015">Disulfide bond</keyword>
<dbReference type="Pfam" id="PF07992">
    <property type="entry name" value="Pyr_redox_2"/>
    <property type="match status" value="1"/>
</dbReference>
<feature type="domain" description="FAD/NAD(P)-binding" evidence="18">
    <location>
        <begin position="3"/>
        <end position="323"/>
    </location>
</feature>
<organism evidence="19 20">
    <name type="scientific">Fervidicella metallireducens AeB</name>
    <dbReference type="NCBI Taxonomy" id="1403537"/>
    <lineage>
        <taxon>Bacteria</taxon>
        <taxon>Bacillati</taxon>
        <taxon>Bacillota</taxon>
        <taxon>Clostridia</taxon>
        <taxon>Eubacteriales</taxon>
        <taxon>Clostridiaceae</taxon>
        <taxon>Fervidicella</taxon>
    </lineage>
</organism>
<evidence type="ECO:0000256" key="5">
    <source>
        <dbReference type="ARBA" id="ARBA00022490"/>
    </source>
</evidence>
<keyword evidence="20" id="KW-1185">Reference proteome</keyword>
<evidence type="ECO:0000256" key="7">
    <source>
        <dbReference type="ARBA" id="ARBA00022827"/>
    </source>
</evidence>
<evidence type="ECO:0000256" key="10">
    <source>
        <dbReference type="ARBA" id="ARBA00023157"/>
    </source>
</evidence>
<sequence length="466" mass="49964">MEKDIVVIGGGPGGYVAAIRAAQLGAKVTLIEMDKLGGTCLNRGCIPTKTLYRNAEILNTLKNIDEFGIGVSSYDVDVDKIQNRKRKVITQLTDGIAQLLKANGVEVINGKGRLIDSKTVGVSLVDGSELEIKTKNIIIATGSKPSMPPIEGADLPGIFTSEEILDFERIPEKLLIIGGGVIGMEFAGIFNAMGTKVTVIEYMPSILAQVDSDLTKRLSVSLKKRGIDIYTSTKVNKIEKDSEIYRIYCEGKKGELSFEGDCVLIAAGRTPVVDEINLKGIGVSFDRRGIKVDENYMTNIEGIYAIGDVNGISMLAHAASHQGIAAVEKIMGLKKENKNEYVPGCIFIFPEMSTVGITEDEAKEKGIPYKTSKFLFGANGKALALGEAEGMVKVIASAEDDIILGVHIMGPHASDLIHEGVLAVGSRMKCREISGIIHAHPTLSEAFAEAVMGINGEAIHMVPSKK</sequence>